<protein>
    <submittedName>
        <fullName evidence="11">Phosphoglycan beta 13 galactosyltransferase</fullName>
    </submittedName>
</protein>
<keyword evidence="7 10" id="KW-1133">Transmembrane helix</keyword>
<keyword evidence="9 10" id="KW-0472">Membrane</keyword>
<dbReference type="Pfam" id="PF01762">
    <property type="entry name" value="Galactosyl_T"/>
    <property type="match status" value="1"/>
</dbReference>
<evidence type="ECO:0000256" key="1">
    <source>
        <dbReference type="ARBA" id="ARBA00004323"/>
    </source>
</evidence>
<feature type="transmembrane region" description="Helical" evidence="10">
    <location>
        <begin position="181"/>
        <end position="202"/>
    </location>
</feature>
<proteinExistence type="inferred from homology"/>
<evidence type="ECO:0000256" key="4">
    <source>
        <dbReference type="ARBA" id="ARBA00022679"/>
    </source>
</evidence>
<organism evidence="11 12">
    <name type="scientific">Leptomonas pyrrhocoris</name>
    <name type="common">Firebug parasite</name>
    <dbReference type="NCBI Taxonomy" id="157538"/>
    <lineage>
        <taxon>Eukaryota</taxon>
        <taxon>Discoba</taxon>
        <taxon>Euglenozoa</taxon>
        <taxon>Kinetoplastea</taxon>
        <taxon>Metakinetoplastina</taxon>
        <taxon>Trypanosomatida</taxon>
        <taxon>Trypanosomatidae</taxon>
        <taxon>Leishmaniinae</taxon>
        <taxon>Leptomonas</taxon>
    </lineage>
</organism>
<dbReference type="OrthoDB" id="2139606at2759"/>
<keyword evidence="6" id="KW-0735">Signal-anchor</keyword>
<keyword evidence="4 11" id="KW-0808">Transferase</keyword>
<keyword evidence="8" id="KW-0333">Golgi apparatus</keyword>
<evidence type="ECO:0000256" key="5">
    <source>
        <dbReference type="ARBA" id="ARBA00022692"/>
    </source>
</evidence>
<dbReference type="RefSeq" id="XP_015653321.1">
    <property type="nucleotide sequence ID" value="XM_015808036.1"/>
</dbReference>
<dbReference type="AlphaFoldDB" id="A0A0N1J4B2"/>
<dbReference type="InterPro" id="IPR002659">
    <property type="entry name" value="Glyco_trans_31"/>
</dbReference>
<dbReference type="GeneID" id="26909171"/>
<dbReference type="GO" id="GO:0016758">
    <property type="term" value="F:hexosyltransferase activity"/>
    <property type="evidence" value="ECO:0007669"/>
    <property type="project" value="InterPro"/>
</dbReference>
<evidence type="ECO:0000256" key="9">
    <source>
        <dbReference type="ARBA" id="ARBA00023136"/>
    </source>
</evidence>
<sequence>MFERRGGWHIAGRAEFSSTPAEFGDGGPASAVSTDERYSFRVPHRCGSRDIRGSSSGCGSEHTVGGRPSVMDLASCHGLTNSSASAGITSANVSDSRWAAAAACTPPLPPLSAAPACFPKAAFPQRVCRGVFRCVRAYKPTLSAAVVGGGAEGGGRASWHDVKHAIGVYLHRLRRYVFRRVRWLSLLVVLGVLLWCGVRAWMAPAPLPPWESPLAVVVHHKDVVQRMQLDVPRRLRADEVPSWTLRVLPRGCPNCIEGPAWETAVQRAAAGLMAHRAQEDIQHQQHHLNVDVRGADALMESTAEDMINDSGPYAVFATPAAPLGRIGPFLLAMHSVTDDVDIAGELPRWAWMRRTGTHHGRRWNPRAASTSAAAADTGPHVRHQRLSAPPYTAVMGIPSVDDARHATLRATQRETWLGYSRVARHDNDFDGALLQLYIFAAREPSSSAGEEDRSRVPQDEDIGLTVDAEAFLPTTREFRDGSAFYEAWERYNPHYRPEDPAFVTSSAGAAAGQQRTPHVHSNMSYVQRRMSLRPDWRKGAGWTSPCSHVMTSTVYDQAGVSPAPAMTRLRAFLDLPTSPAFTSGARYLCTASAALWREALSFRNMLWVDMMTDRQPTSKKKHGEDGGWGLAVEVGMTQKTILWLEYAYHAFPDVPYIIKSDDDVYVKVPQLVSDMWYIYGDRQTRDAVATTTTITTTTTAVDTVDAAAASGDDGRASAADDALYQARTTPVSAAAEAAAADYQRATASSACVYWGLLWGQYDHVPYFVGMLYLLDRRLARVILEPAAEKPSSAAAAASVDFLRLAMLDYNPRLHHYYRDAGMYAEDFFIGKTLKARQRRAQELCPDRRVTFIEEGSPRFHDLRRGYRSMITWASVVLHRCLPADMRFIDYYFHHEHLFSANISQPATMDGGVEEAAKAVEAAAQAQARLEHPATDGYQFPLAQWAPHGTVERNRKKLVVREEDGVAVYDVTFRRWGFEHLVRGGIHSVPHYKKNTKKYVLVE</sequence>
<accession>A0A0N1J4B2</accession>
<dbReference type="PANTHER" id="PTHR11214:SF351">
    <property type="entry name" value="BETA-1,3-GALACTOSYLTRANSFERASE PVG3"/>
    <property type="match status" value="1"/>
</dbReference>
<evidence type="ECO:0000313" key="11">
    <source>
        <dbReference type="EMBL" id="KPA74882.1"/>
    </source>
</evidence>
<evidence type="ECO:0000256" key="7">
    <source>
        <dbReference type="ARBA" id="ARBA00022989"/>
    </source>
</evidence>
<keyword evidence="3 11" id="KW-0328">Glycosyltransferase</keyword>
<dbReference type="PANTHER" id="PTHR11214">
    <property type="entry name" value="BETA-1,3-N-ACETYLGLUCOSAMINYLTRANSFERASE"/>
    <property type="match status" value="1"/>
</dbReference>
<evidence type="ECO:0000256" key="8">
    <source>
        <dbReference type="ARBA" id="ARBA00023034"/>
    </source>
</evidence>
<keyword evidence="5 10" id="KW-0812">Transmembrane</keyword>
<evidence type="ECO:0000256" key="3">
    <source>
        <dbReference type="ARBA" id="ARBA00022676"/>
    </source>
</evidence>
<comment type="subcellular location">
    <subcellularLocation>
        <location evidence="1">Golgi apparatus membrane</location>
        <topology evidence="1">Single-pass type II membrane protein</topology>
    </subcellularLocation>
</comment>
<name>A0A0N1J4B2_LEPPY</name>
<reference evidence="11 12" key="1">
    <citation type="submission" date="2015-07" db="EMBL/GenBank/DDBJ databases">
        <title>High-quality genome of monoxenous trypanosomatid Leptomonas pyrrhocoris.</title>
        <authorList>
            <person name="Flegontov P."/>
            <person name="Butenko A."/>
            <person name="Firsov S."/>
            <person name="Vlcek C."/>
            <person name="Logacheva M.D."/>
            <person name="Field M."/>
            <person name="Filatov D."/>
            <person name="Flegontova O."/>
            <person name="Gerasimov E."/>
            <person name="Jackson A.P."/>
            <person name="Kelly S."/>
            <person name="Opperdoes F."/>
            <person name="O'Reilly A."/>
            <person name="Votypka J."/>
            <person name="Yurchenko V."/>
            <person name="Lukes J."/>
        </authorList>
    </citation>
    <scope>NUCLEOTIDE SEQUENCE [LARGE SCALE GENOMIC DNA]</scope>
    <source>
        <strain evidence="11">H10</strain>
    </source>
</reference>
<dbReference type="VEuPathDB" id="TriTrypDB:LpyrH10_27_0430"/>
<dbReference type="GO" id="GO:0000139">
    <property type="term" value="C:Golgi membrane"/>
    <property type="evidence" value="ECO:0007669"/>
    <property type="project" value="UniProtKB-SubCell"/>
</dbReference>
<evidence type="ECO:0000313" key="12">
    <source>
        <dbReference type="Proteomes" id="UP000037923"/>
    </source>
</evidence>
<comment type="similarity">
    <text evidence="2">Belongs to the glycosyltransferase 31 family.</text>
</comment>
<evidence type="ECO:0000256" key="6">
    <source>
        <dbReference type="ARBA" id="ARBA00022968"/>
    </source>
</evidence>
<dbReference type="OMA" id="STWFRYT"/>
<gene>
    <name evidence="11" type="ORF">ABB37_08888</name>
</gene>
<dbReference type="Proteomes" id="UP000037923">
    <property type="component" value="Unassembled WGS sequence"/>
</dbReference>
<comment type="caution">
    <text evidence="11">The sequence shown here is derived from an EMBL/GenBank/DDBJ whole genome shotgun (WGS) entry which is preliminary data.</text>
</comment>
<evidence type="ECO:0000256" key="2">
    <source>
        <dbReference type="ARBA" id="ARBA00008661"/>
    </source>
</evidence>
<keyword evidence="12" id="KW-1185">Reference proteome</keyword>
<dbReference type="EMBL" id="LGTL01000027">
    <property type="protein sequence ID" value="KPA74882.1"/>
    <property type="molecule type" value="Genomic_DNA"/>
</dbReference>
<evidence type="ECO:0000256" key="10">
    <source>
        <dbReference type="SAM" id="Phobius"/>
    </source>
</evidence>